<dbReference type="Proteomes" id="UP001501009">
    <property type="component" value="Unassembled WGS sequence"/>
</dbReference>
<feature type="compositionally biased region" description="Polar residues" evidence="1">
    <location>
        <begin position="147"/>
        <end position="157"/>
    </location>
</feature>
<name>A0ABP7INU7_9ACTN</name>
<dbReference type="NCBIfam" id="NF040566">
    <property type="entry name" value="SCO2522_fam"/>
    <property type="match status" value="1"/>
</dbReference>
<feature type="region of interest" description="Disordered" evidence="1">
    <location>
        <begin position="133"/>
        <end position="157"/>
    </location>
</feature>
<comment type="caution">
    <text evidence="2">The sequence shown here is derived from an EMBL/GenBank/DDBJ whole genome shotgun (WGS) entry which is preliminary data.</text>
</comment>
<gene>
    <name evidence="2" type="ORF">GCM10022403_065210</name>
</gene>
<dbReference type="EMBL" id="BAABDE010000025">
    <property type="protein sequence ID" value="GAA3822703.1"/>
    <property type="molecule type" value="Genomic_DNA"/>
</dbReference>
<accession>A0ABP7INU7</accession>
<protein>
    <submittedName>
        <fullName evidence="2">SCO2522 family protein</fullName>
    </submittedName>
</protein>
<evidence type="ECO:0000313" key="2">
    <source>
        <dbReference type="EMBL" id="GAA3822703.1"/>
    </source>
</evidence>
<reference evidence="3" key="1">
    <citation type="journal article" date="2019" name="Int. J. Syst. Evol. Microbiol.">
        <title>The Global Catalogue of Microorganisms (GCM) 10K type strain sequencing project: providing services to taxonomists for standard genome sequencing and annotation.</title>
        <authorList>
            <consortium name="The Broad Institute Genomics Platform"/>
            <consortium name="The Broad Institute Genome Sequencing Center for Infectious Disease"/>
            <person name="Wu L."/>
            <person name="Ma J."/>
        </authorList>
    </citation>
    <scope>NUCLEOTIDE SEQUENCE [LARGE SCALE GENOMIC DNA]</scope>
    <source>
        <strain evidence="3">JCM 17138</strain>
    </source>
</reference>
<dbReference type="RefSeq" id="WP_275774954.1">
    <property type="nucleotide sequence ID" value="NZ_BAABDE010000025.1"/>
</dbReference>
<evidence type="ECO:0000256" key="1">
    <source>
        <dbReference type="SAM" id="MobiDB-lite"/>
    </source>
</evidence>
<proteinExistence type="predicted"/>
<keyword evidence="3" id="KW-1185">Reference proteome</keyword>
<dbReference type="InterPro" id="IPR049747">
    <property type="entry name" value="SCO2522-like"/>
</dbReference>
<sequence length="334" mass="37095">MTEAVFRETTAELRTQSVPLSHLSLELGHLYMEDFEAGPERLREHFAEVRLWVDAARASAARRTGGKRPRISTCFLIDDYFTRFSTPAELVPLVLKEAEKAGLVIDYLARESGCAVADRIELAESVMHRLVESPPPGSYGSRPSVSQTGWLANGQRTPTTKRAALGEVRGWQPPQETAARNHSVFMDVELWSEKDGKRLWSCPFLAAVWQLARLGLLRHLGDPVLVPRPWTGEDFPHDWDRLPPLLQLNPRATAFSAYRTCTLMPNRFLAVEDAVRLILDQTEVDSGALSQVAERSAKEGLAVPAAVAQRATYVFYEEPVNALSSANSLSTEGT</sequence>
<organism evidence="2 3">
    <name type="scientific">Streptomyces coacervatus</name>
    <dbReference type="NCBI Taxonomy" id="647381"/>
    <lineage>
        <taxon>Bacteria</taxon>
        <taxon>Bacillati</taxon>
        <taxon>Actinomycetota</taxon>
        <taxon>Actinomycetes</taxon>
        <taxon>Kitasatosporales</taxon>
        <taxon>Streptomycetaceae</taxon>
        <taxon>Streptomyces</taxon>
    </lineage>
</organism>
<evidence type="ECO:0000313" key="3">
    <source>
        <dbReference type="Proteomes" id="UP001501009"/>
    </source>
</evidence>